<protein>
    <submittedName>
        <fullName evidence="2">Putative assembly protein</fullName>
    </submittedName>
</protein>
<comment type="caution">
    <text evidence="2">The sequence shown here is derived from an EMBL/GenBank/DDBJ whole genome shotgun (WGS) entry which is preliminary data.</text>
</comment>
<feature type="region of interest" description="Disordered" evidence="1">
    <location>
        <begin position="881"/>
        <end position="914"/>
    </location>
</feature>
<reference evidence="2" key="1">
    <citation type="submission" date="2016-10" db="EMBL/GenBank/DDBJ databases">
        <title>Sequence of Gallionella enrichment culture.</title>
        <authorList>
            <person name="Poehlein A."/>
            <person name="Muehling M."/>
            <person name="Daniel R."/>
        </authorList>
    </citation>
    <scope>NUCLEOTIDE SEQUENCE</scope>
</reference>
<dbReference type="EMBL" id="MLJW01000058">
    <property type="protein sequence ID" value="OIR04384.1"/>
    <property type="molecule type" value="Genomic_DNA"/>
</dbReference>
<gene>
    <name evidence="2" type="ORF">GALL_135840</name>
</gene>
<feature type="compositionally biased region" description="Low complexity" evidence="1">
    <location>
        <begin position="894"/>
        <end position="907"/>
    </location>
</feature>
<proteinExistence type="predicted"/>
<accession>A0A1J5SK39</accession>
<name>A0A1J5SK39_9ZZZZ</name>
<evidence type="ECO:0000256" key="1">
    <source>
        <dbReference type="SAM" id="MobiDB-lite"/>
    </source>
</evidence>
<dbReference type="AlphaFoldDB" id="A0A1J5SK39"/>
<sequence length="1205" mass="124072">MKTLKVIAALAGLCAALLAIALVLAFTPTIQTWAARKAVAGIAGTQISIGRVSAGLSSADLRDIRVVQAGRVISVQHTTARYSVWNYLFRRRVTVADLQVSGLVADLRSAEPAGGNARAAATYAGQTTPAGSSSTTAAAVQPTAKSAAPFDGLLNAVVLPVDLSIAQARISGRVLLPRAQSADFKVDVHSLATGARGTITWTATFTNASKDAPLASAQSSGTLGVRIAADRHVDAVEINGLASAKGPSLPDDQFKLAASVARTAGNETYSVALADDHDGSSAPLVGVDGRYDGATRRIAGSWKLSLQGDRLAAFTRGLNLPDLAVQGSGTFTADPASQAASTNGRIDAHLAHLERLSNTLSQVGSMALQATFDGSVANQVARLARFSLVVSDGQGAALARITSTQPVSYALQSRKVSLQDPDRELASIIVSRLPLVWAQPLAKAVSIKEGTLSLAFDVAATPDGSHVKLTPTSPVVVQGLTIAQNGKSIVQGLTLKVSPSVDYSPDAVAATVAGLDVVTPQGDRIGGEAHARVTQLTGKPVIAYSYALTSHVVSALKPFLPVPTGPLTIETSSEGTFSDGTLRVDRAATTVMRGTRTPLLAFALLQPVSLRLGVLSAAPADPARDLARIELGAVPLSWAETYVPNARLSGELQGASFTIGLRSLKDIRISTTKPVELHGVGVVLAGRPLLRGLDLSAEFNAADRDDTVHYEVSRLDVTDGTHPVLHLAASGAAGLGASHEIAAKGTLHVDLPALMRQPAAPAGVALSGGVLDSTFDATLSNLIRAKASLTIRNLVSANGGQPLGDVDLGVDASLGGGGADRLHIPFKLTKGGRTSDVLVDGTLSRANGTIGFDGTITSSNLFVDDLKALAALAPQADTTAQPAAAQESVGATGSESAPAVSQAPAPARDTHPFWTGASGKVQVRFDKITHGTNYIVSGIKGSAEATPTRLALDGLSGSLNGNPFQVGAAVTFDAHQPQPYNLTSTVKVTNFDVGAFLKAADPDDPPQLESKVSVNADLQGQGANLGALAQSVRGSFDVTGSQGVLRALGRKTGTAVNVVSTLVGLFGAARGSQGTVAVADLAQKLNELPFDTFTLHAERGADLNLKVTKLEFLSPDTRVTGSGQITYQAGVPIQNQQMSFTLQLAAKDQMAYLMNRANLLSGQTDDKGYNTMSSTFTLSGTPVKPNSSDLWSIIGKAAIGSLLGQ</sequence>
<organism evidence="2">
    <name type="scientific">mine drainage metagenome</name>
    <dbReference type="NCBI Taxonomy" id="410659"/>
    <lineage>
        <taxon>unclassified sequences</taxon>
        <taxon>metagenomes</taxon>
        <taxon>ecological metagenomes</taxon>
    </lineage>
</organism>
<evidence type="ECO:0000313" key="2">
    <source>
        <dbReference type="EMBL" id="OIR04384.1"/>
    </source>
</evidence>